<gene>
    <name evidence="1" type="ORF">B6D57_02165</name>
</gene>
<dbReference type="GO" id="GO:0003677">
    <property type="term" value="F:DNA binding"/>
    <property type="evidence" value="ECO:0007669"/>
    <property type="project" value="InterPro"/>
</dbReference>
<name>A0A1W9S274_9BACT</name>
<reference evidence="2" key="1">
    <citation type="submission" date="2017-03" db="EMBL/GenBank/DDBJ databases">
        <title>Novel pathways for hydrocarbon cycling and metabolic interdependencies in hydrothermal sediment communities.</title>
        <authorList>
            <person name="Dombrowski N."/>
            <person name="Seitz K."/>
            <person name="Teske A."/>
            <person name="Baker B."/>
        </authorList>
    </citation>
    <scope>NUCLEOTIDE SEQUENCE [LARGE SCALE GENOMIC DNA]</scope>
</reference>
<dbReference type="Pfam" id="PF00216">
    <property type="entry name" value="Bac_DNA_binding"/>
    <property type="match status" value="1"/>
</dbReference>
<accession>A0A1W9S274</accession>
<dbReference type="InterPro" id="IPR000119">
    <property type="entry name" value="Hist_DNA-bd"/>
</dbReference>
<evidence type="ECO:0000313" key="1">
    <source>
        <dbReference type="EMBL" id="OQX90752.1"/>
    </source>
</evidence>
<dbReference type="EMBL" id="NATQ01000030">
    <property type="protein sequence ID" value="OQX90752.1"/>
    <property type="molecule type" value="Genomic_DNA"/>
</dbReference>
<evidence type="ECO:0000313" key="2">
    <source>
        <dbReference type="Proteomes" id="UP000192611"/>
    </source>
</evidence>
<comment type="caution">
    <text evidence="1">The sequence shown here is derived from an EMBL/GenBank/DDBJ whole genome shotgun (WGS) entry which is preliminary data.</text>
</comment>
<protein>
    <submittedName>
        <fullName evidence="1">Uncharacterized protein</fullName>
    </submittedName>
</protein>
<dbReference type="Gene3D" id="4.10.520.10">
    <property type="entry name" value="IHF-like DNA-binding proteins"/>
    <property type="match status" value="1"/>
</dbReference>
<dbReference type="SUPFAM" id="SSF47729">
    <property type="entry name" value="IHF-like DNA-binding proteins"/>
    <property type="match status" value="1"/>
</dbReference>
<organism evidence="1 2">
    <name type="scientific">Candidatus Coatesbacteria bacterium 4484_99</name>
    <dbReference type="NCBI Taxonomy" id="1970774"/>
    <lineage>
        <taxon>Bacteria</taxon>
        <taxon>Candidatus Coatesiibacteriota</taxon>
    </lineage>
</organism>
<proteinExistence type="predicted"/>
<sequence>MYKEKIKVALDSKLSYIGADSERIINALVDNIKVIFKKEKERRDKVNGHQKNVLEIRNFGNFKIKKKEERIARNPRDNRKVLVKSGWKDLILVCNICDYTLIL</sequence>
<dbReference type="Proteomes" id="UP000192611">
    <property type="component" value="Unassembled WGS sequence"/>
</dbReference>
<dbReference type="GO" id="GO:0030527">
    <property type="term" value="F:structural constituent of chromatin"/>
    <property type="evidence" value="ECO:0007669"/>
    <property type="project" value="InterPro"/>
</dbReference>
<dbReference type="AlphaFoldDB" id="A0A1W9S274"/>
<dbReference type="InterPro" id="IPR010992">
    <property type="entry name" value="IHF-like_DNA-bd_dom_sf"/>
</dbReference>